<dbReference type="Gene3D" id="1.10.10.10">
    <property type="entry name" value="Winged helix-like DNA-binding domain superfamily/Winged helix DNA-binding domain"/>
    <property type="match status" value="1"/>
</dbReference>
<accession>A0A0P6YM36</accession>
<evidence type="ECO:0000313" key="1">
    <source>
        <dbReference type="EMBL" id="KPL91685.1"/>
    </source>
</evidence>
<dbReference type="InterPro" id="IPR036390">
    <property type="entry name" value="WH_DNA-bd_sf"/>
</dbReference>
<comment type="caution">
    <text evidence="1">The sequence shown here is derived from an EMBL/GenBank/DDBJ whole genome shotgun (WGS) entry which is preliminary data.</text>
</comment>
<dbReference type="SUPFAM" id="SSF46785">
    <property type="entry name" value="Winged helix' DNA-binding domain"/>
    <property type="match status" value="1"/>
</dbReference>
<dbReference type="EMBL" id="LGKP01000004">
    <property type="protein sequence ID" value="KPL91685.1"/>
    <property type="molecule type" value="Genomic_DNA"/>
</dbReference>
<evidence type="ECO:0008006" key="3">
    <source>
        <dbReference type="Google" id="ProtNLM"/>
    </source>
</evidence>
<dbReference type="AlphaFoldDB" id="A0A0P6YM36"/>
<reference evidence="1 2" key="1">
    <citation type="submission" date="2015-07" db="EMBL/GenBank/DDBJ databases">
        <title>Whole genome sequence of Herpetosiphon geysericola DSM 7119.</title>
        <authorList>
            <person name="Hemp J."/>
            <person name="Ward L.M."/>
            <person name="Pace L.A."/>
            <person name="Fischer W.W."/>
        </authorList>
    </citation>
    <scope>NUCLEOTIDE SEQUENCE [LARGE SCALE GENOMIC DNA]</scope>
    <source>
        <strain evidence="1 2">DSM 7119</strain>
    </source>
</reference>
<dbReference type="OrthoDB" id="3242809at2"/>
<dbReference type="RefSeq" id="WP_054532643.1">
    <property type="nucleotide sequence ID" value="NZ_LGKP01000004.1"/>
</dbReference>
<dbReference type="InterPro" id="IPR036388">
    <property type="entry name" value="WH-like_DNA-bd_sf"/>
</dbReference>
<name>A0A0P6YM36_9CHLR</name>
<dbReference type="Proteomes" id="UP000050277">
    <property type="component" value="Unassembled WGS sequence"/>
</dbReference>
<sequence>MFRRYPDSKTRETAIITLLNQSPNGLTQAEIARLLDYPAKMVMEDLQRLEDKGFLLWQDERNRLAIFKIAPH</sequence>
<protein>
    <recommendedName>
        <fullName evidence="3">HTH marR-type domain-containing protein</fullName>
    </recommendedName>
</protein>
<gene>
    <name evidence="1" type="ORF">SE18_01490</name>
</gene>
<evidence type="ECO:0000313" key="2">
    <source>
        <dbReference type="Proteomes" id="UP000050277"/>
    </source>
</evidence>
<organism evidence="1 2">
    <name type="scientific">Herpetosiphon geysericola</name>
    <dbReference type="NCBI Taxonomy" id="70996"/>
    <lineage>
        <taxon>Bacteria</taxon>
        <taxon>Bacillati</taxon>
        <taxon>Chloroflexota</taxon>
        <taxon>Chloroflexia</taxon>
        <taxon>Herpetosiphonales</taxon>
        <taxon>Herpetosiphonaceae</taxon>
        <taxon>Herpetosiphon</taxon>
    </lineage>
</organism>
<proteinExistence type="predicted"/>
<keyword evidence="2" id="KW-1185">Reference proteome</keyword>